<proteinExistence type="predicted"/>
<gene>
    <name evidence="1" type="ORF">PR048_012397</name>
</gene>
<protein>
    <submittedName>
        <fullName evidence="1">Uncharacterized protein</fullName>
    </submittedName>
</protein>
<evidence type="ECO:0000313" key="1">
    <source>
        <dbReference type="EMBL" id="KAJ8886188.1"/>
    </source>
</evidence>
<accession>A0ABQ9HP97</accession>
<keyword evidence="2" id="KW-1185">Reference proteome</keyword>
<dbReference type="Proteomes" id="UP001159363">
    <property type="component" value="Chromosome X"/>
</dbReference>
<organism evidence="1 2">
    <name type="scientific">Dryococelus australis</name>
    <dbReference type="NCBI Taxonomy" id="614101"/>
    <lineage>
        <taxon>Eukaryota</taxon>
        <taxon>Metazoa</taxon>
        <taxon>Ecdysozoa</taxon>
        <taxon>Arthropoda</taxon>
        <taxon>Hexapoda</taxon>
        <taxon>Insecta</taxon>
        <taxon>Pterygota</taxon>
        <taxon>Neoptera</taxon>
        <taxon>Polyneoptera</taxon>
        <taxon>Phasmatodea</taxon>
        <taxon>Verophasmatodea</taxon>
        <taxon>Anareolatae</taxon>
        <taxon>Phasmatidae</taxon>
        <taxon>Eurycanthinae</taxon>
        <taxon>Dryococelus</taxon>
    </lineage>
</organism>
<dbReference type="EMBL" id="JARBHB010000004">
    <property type="protein sequence ID" value="KAJ8886188.1"/>
    <property type="molecule type" value="Genomic_DNA"/>
</dbReference>
<sequence>MALASHHGDPGSIPGGLTPGYSHVGIVLGDAAYRRLSPRTPVSPAFAFQRCSILGLSLHVTSGDDGDLRAGEPSITDALPISHGMRRRLGYNYGCFRRLPALQQGSLTRLDPVHTIVYIRHMQVVFEVSVSPPTNANRVRFPAGSHPDIRMWELCRMMPLVDGFSLGSPVPAVLAFRCCSIFTSVTLIGFQGLDVKRRPNLFTHSLEKKKSVCDYVRYMAMSFKRIPGKVIELDIRQLLRTQINESEGDLLQFNVTDFDIIRFGTNINASAHRNRQIFSEIIRPLPKLPPVASEPSPDTRACDNGDGAGKRVAHVLRPWFDSRTPAHEVRRGGEEATIQKSTVVTAEEVEGCASTRSDPVYTFVYITHAKCPVAPASSAIRDRMILVPNQDPV</sequence>
<comment type="caution">
    <text evidence="1">The sequence shown here is derived from an EMBL/GenBank/DDBJ whole genome shotgun (WGS) entry which is preliminary data.</text>
</comment>
<reference evidence="1 2" key="1">
    <citation type="submission" date="2023-02" db="EMBL/GenBank/DDBJ databases">
        <title>LHISI_Scaffold_Assembly.</title>
        <authorList>
            <person name="Stuart O.P."/>
            <person name="Cleave R."/>
            <person name="Magrath M.J.L."/>
            <person name="Mikheyev A.S."/>
        </authorList>
    </citation>
    <scope>NUCLEOTIDE SEQUENCE [LARGE SCALE GENOMIC DNA]</scope>
    <source>
        <strain evidence="1">Daus_M_001</strain>
        <tissue evidence="1">Leg muscle</tissue>
    </source>
</reference>
<name>A0ABQ9HP97_9NEOP</name>
<evidence type="ECO:0000313" key="2">
    <source>
        <dbReference type="Proteomes" id="UP001159363"/>
    </source>
</evidence>